<comment type="caution">
    <text evidence="1">The sequence shown here is derived from an EMBL/GenBank/DDBJ whole genome shotgun (WGS) entry which is preliminary data.</text>
</comment>
<gene>
    <name evidence="1" type="ORF">J7T32_001255</name>
</gene>
<evidence type="ECO:0000313" key="1">
    <source>
        <dbReference type="EMBL" id="MCM5671394.1"/>
    </source>
</evidence>
<dbReference type="Gene3D" id="1.20.120.1450">
    <property type="match status" value="1"/>
</dbReference>
<sequence>MERTLSKLNRQITQRLKGINEYEAIHINKGLSDVLDHFNIPENAKLACLTIDTSMKHLDDISKNKLSKKSILIGDLLSAHFYTLISEIGDVSYQRLMSEAIIKSNELKTSLHHHSLERHDIYKAVLDIETLFPFITISHFTDIEISQYEIFEKLFNGVHQYYPSYLSEYDEDEINQIIKHIKQSDKEKSRGNN</sequence>
<reference evidence="1 2" key="1">
    <citation type="submission" date="2022-06" db="EMBL/GenBank/DDBJ databases">
        <title>Staphylococcus hominis ShoR14 genome sequence.</title>
        <authorList>
            <person name="Yeo C.C."/>
            <person name="Chew C.H."/>
            <person name="Che Hamzah A.M."/>
            <person name="Al-Trad E.I."/>
        </authorList>
    </citation>
    <scope>NUCLEOTIDE SEQUENCE [LARGE SCALE GENOMIC DNA]</scope>
    <source>
        <strain evidence="1 2">ShoR14</strain>
    </source>
</reference>
<keyword evidence="2" id="KW-1185">Reference proteome</keyword>
<dbReference type="AlphaFoldDB" id="A0A4V2KXD1"/>
<proteinExistence type="predicted"/>
<dbReference type="Proteomes" id="UP000665944">
    <property type="component" value="Unassembled WGS sequence"/>
</dbReference>
<dbReference type="Pfam" id="PF22538">
    <property type="entry name" value="HexPS-like"/>
    <property type="match status" value="1"/>
</dbReference>
<evidence type="ECO:0000313" key="2">
    <source>
        <dbReference type="Proteomes" id="UP000665944"/>
    </source>
</evidence>
<dbReference type="EMBL" id="JAGHKT020000001">
    <property type="protein sequence ID" value="MCM5671394.1"/>
    <property type="molecule type" value="Genomic_DNA"/>
</dbReference>
<organism evidence="1 2">
    <name type="scientific">Staphylococcus hominis</name>
    <dbReference type="NCBI Taxonomy" id="1290"/>
    <lineage>
        <taxon>Bacteria</taxon>
        <taxon>Bacillati</taxon>
        <taxon>Bacillota</taxon>
        <taxon>Bacilli</taxon>
        <taxon>Bacillales</taxon>
        <taxon>Staphylococcaceae</taxon>
        <taxon>Staphylococcus</taxon>
    </lineage>
</organism>
<accession>A0A4V2KXD1</accession>
<name>A0A4V2KXD1_STAHO</name>
<dbReference type="RefSeq" id="WP_017176290.1">
    <property type="nucleotide sequence ID" value="NZ_CABMJU010000010.1"/>
</dbReference>
<protein>
    <submittedName>
        <fullName evidence="1">Heptaprenyl pyrophosphate synthase subunit A</fullName>
    </submittedName>
</protein>